<dbReference type="RefSeq" id="WP_380569808.1">
    <property type="nucleotide sequence ID" value="NZ_JBHMAH010000009.1"/>
</dbReference>
<proteinExistence type="predicted"/>
<keyword evidence="1" id="KW-1133">Transmembrane helix</keyword>
<accession>A0ABV5Z5D2</accession>
<evidence type="ECO:0000313" key="3">
    <source>
        <dbReference type="Proteomes" id="UP001589740"/>
    </source>
</evidence>
<gene>
    <name evidence="2" type="ORF">ACFFLE_03710</name>
</gene>
<evidence type="ECO:0000256" key="1">
    <source>
        <dbReference type="SAM" id="Phobius"/>
    </source>
</evidence>
<reference evidence="2 3" key="1">
    <citation type="submission" date="2024-09" db="EMBL/GenBank/DDBJ databases">
        <authorList>
            <person name="Sun Q."/>
            <person name="Mori K."/>
        </authorList>
    </citation>
    <scope>NUCLEOTIDE SEQUENCE [LARGE SCALE GENOMIC DNA]</scope>
    <source>
        <strain evidence="2 3">JCM 12822</strain>
    </source>
</reference>
<keyword evidence="1" id="KW-0812">Transmembrane</keyword>
<sequence length="37" mass="4215">MEGGDTMFATMFEFLIAPILVGAVITLFSYWLDNRED</sequence>
<protein>
    <submittedName>
        <fullName evidence="2">Type I toxin-antitoxin system Fst family toxin</fullName>
    </submittedName>
</protein>
<feature type="transmembrane region" description="Helical" evidence="1">
    <location>
        <begin position="12"/>
        <end position="32"/>
    </location>
</feature>
<dbReference type="NCBIfam" id="NF033608">
    <property type="entry name" value="type_I_tox_Fst"/>
    <property type="match status" value="1"/>
</dbReference>
<organism evidence="2 3">
    <name type="scientific">Salinicoccus siamensis</name>
    <dbReference type="NCBI Taxonomy" id="381830"/>
    <lineage>
        <taxon>Bacteria</taxon>
        <taxon>Bacillati</taxon>
        <taxon>Bacillota</taxon>
        <taxon>Bacilli</taxon>
        <taxon>Bacillales</taxon>
        <taxon>Staphylococcaceae</taxon>
        <taxon>Salinicoccus</taxon>
    </lineage>
</organism>
<name>A0ABV5Z5D2_9STAP</name>
<evidence type="ECO:0000313" key="2">
    <source>
        <dbReference type="EMBL" id="MFB9860212.1"/>
    </source>
</evidence>
<dbReference type="InterPro" id="IPR025882">
    <property type="entry name" value="Toxin_Fst"/>
</dbReference>
<dbReference type="Pfam" id="PF13955">
    <property type="entry name" value="Fst_toxin"/>
    <property type="match status" value="1"/>
</dbReference>
<dbReference type="EMBL" id="JBHMAH010000009">
    <property type="protein sequence ID" value="MFB9860212.1"/>
    <property type="molecule type" value="Genomic_DNA"/>
</dbReference>
<keyword evidence="3" id="KW-1185">Reference proteome</keyword>
<dbReference type="Proteomes" id="UP001589740">
    <property type="component" value="Unassembled WGS sequence"/>
</dbReference>
<comment type="caution">
    <text evidence="2">The sequence shown here is derived from an EMBL/GenBank/DDBJ whole genome shotgun (WGS) entry which is preliminary data.</text>
</comment>
<keyword evidence="1" id="KW-0472">Membrane</keyword>